<comment type="caution">
    <text evidence="1">The sequence shown here is derived from an EMBL/GenBank/DDBJ whole genome shotgun (WGS) entry which is preliminary data.</text>
</comment>
<protein>
    <submittedName>
        <fullName evidence="1">Uncharacterized protein</fullName>
    </submittedName>
</protein>
<dbReference type="EMBL" id="JBFXLU010000409">
    <property type="protein sequence ID" value="KAL2827122.1"/>
    <property type="molecule type" value="Genomic_DNA"/>
</dbReference>
<sequence>MAPAPTLYDLTIAPPLNGASNIPTEKCMLFLTPAYPLPSHESATTLYTTKPIPQRRTRYETCIETCSKSDSSRMDVPRGRTVITTITLEQKKVFNEVVLSVKPCEPAGWLIKVLGALERKGVVSRGTARQVGFTMGSAPRDEVRFTQEEEAWFAGGMAPPKDSREEDFVCSSREWGGI</sequence>
<organism evidence="1 2">
    <name type="scientific">Aspergillus pseudoustus</name>
    <dbReference type="NCBI Taxonomy" id="1810923"/>
    <lineage>
        <taxon>Eukaryota</taxon>
        <taxon>Fungi</taxon>
        <taxon>Dikarya</taxon>
        <taxon>Ascomycota</taxon>
        <taxon>Pezizomycotina</taxon>
        <taxon>Eurotiomycetes</taxon>
        <taxon>Eurotiomycetidae</taxon>
        <taxon>Eurotiales</taxon>
        <taxon>Aspergillaceae</taxon>
        <taxon>Aspergillus</taxon>
        <taxon>Aspergillus subgen. Nidulantes</taxon>
    </lineage>
</organism>
<evidence type="ECO:0000313" key="1">
    <source>
        <dbReference type="EMBL" id="KAL2827122.1"/>
    </source>
</evidence>
<proteinExistence type="predicted"/>
<dbReference type="Proteomes" id="UP001610446">
    <property type="component" value="Unassembled WGS sequence"/>
</dbReference>
<accession>A0ABR4IHB6</accession>
<gene>
    <name evidence="1" type="ORF">BJY01DRAFT_255790</name>
</gene>
<name>A0ABR4IHB6_9EURO</name>
<reference evidence="1 2" key="1">
    <citation type="submission" date="2024-07" db="EMBL/GenBank/DDBJ databases">
        <title>Section-level genome sequencing and comparative genomics of Aspergillus sections Usti and Cavernicolus.</title>
        <authorList>
            <consortium name="Lawrence Berkeley National Laboratory"/>
            <person name="Nybo J.L."/>
            <person name="Vesth T.C."/>
            <person name="Theobald S."/>
            <person name="Frisvad J.C."/>
            <person name="Larsen T.O."/>
            <person name="Kjaerboelling I."/>
            <person name="Rothschild-Mancinelli K."/>
            <person name="Lyhne E.K."/>
            <person name="Kogle M.E."/>
            <person name="Barry K."/>
            <person name="Clum A."/>
            <person name="Na H."/>
            <person name="Ledsgaard L."/>
            <person name="Lin J."/>
            <person name="Lipzen A."/>
            <person name="Kuo A."/>
            <person name="Riley R."/>
            <person name="Mondo S."/>
            <person name="Labutti K."/>
            <person name="Haridas S."/>
            <person name="Pangalinan J."/>
            <person name="Salamov A.A."/>
            <person name="Simmons B.A."/>
            <person name="Magnuson J.K."/>
            <person name="Chen J."/>
            <person name="Drula E."/>
            <person name="Henrissat B."/>
            <person name="Wiebenga A."/>
            <person name="Lubbers R.J."/>
            <person name="Gomes A.C."/>
            <person name="Makela M.R."/>
            <person name="Stajich J."/>
            <person name="Grigoriev I.V."/>
            <person name="Mortensen U.H."/>
            <person name="De Vries R.P."/>
            <person name="Baker S.E."/>
            <person name="Andersen M.R."/>
        </authorList>
    </citation>
    <scope>NUCLEOTIDE SEQUENCE [LARGE SCALE GENOMIC DNA]</scope>
    <source>
        <strain evidence="1 2">CBS 123904</strain>
    </source>
</reference>
<keyword evidence="2" id="KW-1185">Reference proteome</keyword>
<evidence type="ECO:0000313" key="2">
    <source>
        <dbReference type="Proteomes" id="UP001610446"/>
    </source>
</evidence>